<dbReference type="OrthoDB" id="9766390at2"/>
<dbReference type="GO" id="GO:0090313">
    <property type="term" value="P:regulation of protein targeting to membrane"/>
    <property type="evidence" value="ECO:0007669"/>
    <property type="project" value="TreeGrafter"/>
</dbReference>
<dbReference type="PANTHER" id="PTHR30441:SF4">
    <property type="entry name" value="PROTEIN ASMA"/>
    <property type="match status" value="1"/>
</dbReference>
<dbReference type="RefSeq" id="WP_121174020.1">
    <property type="nucleotide sequence ID" value="NZ_RBIN01000011.1"/>
</dbReference>
<gene>
    <name evidence="3" type="ORF">C7446_3134</name>
</gene>
<evidence type="ECO:0000259" key="2">
    <source>
        <dbReference type="Pfam" id="PF05170"/>
    </source>
</evidence>
<accession>A0A420WSU7</accession>
<comment type="caution">
    <text evidence="3">The sequence shown here is derived from an EMBL/GenBank/DDBJ whole genome shotgun (WGS) entry which is preliminary data.</text>
</comment>
<feature type="domain" description="AsmA" evidence="2">
    <location>
        <begin position="1"/>
        <end position="656"/>
    </location>
</feature>
<organism evidence="3 4">
    <name type="scientific">Kushneria sinocarnis</name>
    <dbReference type="NCBI Taxonomy" id="595502"/>
    <lineage>
        <taxon>Bacteria</taxon>
        <taxon>Pseudomonadati</taxon>
        <taxon>Pseudomonadota</taxon>
        <taxon>Gammaproteobacteria</taxon>
        <taxon>Oceanospirillales</taxon>
        <taxon>Halomonadaceae</taxon>
        <taxon>Kushneria</taxon>
    </lineage>
</organism>
<dbReference type="Proteomes" id="UP000281975">
    <property type="component" value="Unassembled WGS sequence"/>
</dbReference>
<evidence type="ECO:0000256" key="1">
    <source>
        <dbReference type="SAM" id="MobiDB-lite"/>
    </source>
</evidence>
<feature type="region of interest" description="Disordered" evidence="1">
    <location>
        <begin position="137"/>
        <end position="166"/>
    </location>
</feature>
<dbReference type="PANTHER" id="PTHR30441">
    <property type="entry name" value="DUF748 DOMAIN-CONTAINING PROTEIN"/>
    <property type="match status" value="1"/>
</dbReference>
<keyword evidence="4" id="KW-1185">Reference proteome</keyword>
<sequence>MKRLFRILLAGIGVLALLAVAGVVYVTTFVDPNDLKPRLVEAVEERTGLNLSLNGPISWTFYPRLGVTVEDAVARLPDQDQVSEPFAAFDRADVKVRLAPLITGDVSVDGVTLDGLKLNLVRDAEGHGNWQTLAEETAERAEQGADDSRPPQSGNGSQGGVSHAAERPLSVDIASVEVINGRVHYLDRQKHRDATLSKLNLGASNVSLNDDFPLQLSFDMASVSPALNGHLELGGSARLNLREQRYAMNGFTLETDLQLPMLNDTRSQHFSLTGDRLAADIASRHYQLEGGALAAELHLAADERQTLPLQANFNAEADLGEGTARLNDLVITSGNELHLAGGLQASSLTDNPSWQGELHLDPLNLRQWLGRFGRAPESADAQTLTRVAFDTRLEGSRQLAAFHDLSLRVDDTTLTGSVGVGMHGERLNFDLTGNTLDLDRYLPPREQAGAQEDRTAMLELMGVRPALAASEGAELLPVELLRSLTLDGRLRLDALAVHGAKLSGVLLKVAGSDGRHRLEQLTAGLYNGTFNASGTLDVRQTPLQLTFKEQLEGVQLQPLLADVARRGQLMRGTLTLDGQFRSRTNRLDTLTRNLNGKASMRVTDGALLGANISQQLCTAAAALQGRSSDREWSDDTPFETLSATATITDGVVNNDDLQVAIPGIELSGRGQANLATHRFAYQLGARFVDTADSQACRVTDALSQVRLPVQCAGDFSDPPAQWCHFDRDAFGKVLTKMAASKGQRELGDQLDRQLDGKLGRKLEEKLGEEGSRNLRDRLEGLFK</sequence>
<name>A0A420WSU7_9GAMM</name>
<dbReference type="GO" id="GO:0005886">
    <property type="term" value="C:plasma membrane"/>
    <property type="evidence" value="ECO:0007669"/>
    <property type="project" value="TreeGrafter"/>
</dbReference>
<evidence type="ECO:0000313" key="4">
    <source>
        <dbReference type="Proteomes" id="UP000281975"/>
    </source>
</evidence>
<dbReference type="InterPro" id="IPR007844">
    <property type="entry name" value="AsmA"/>
</dbReference>
<reference evidence="3 4" key="1">
    <citation type="submission" date="2018-10" db="EMBL/GenBank/DDBJ databases">
        <title>Genomic Encyclopedia of Type Strains, Phase IV (KMG-IV): sequencing the most valuable type-strain genomes for metagenomic binning, comparative biology and taxonomic classification.</title>
        <authorList>
            <person name="Goeker M."/>
        </authorList>
    </citation>
    <scope>NUCLEOTIDE SEQUENCE [LARGE SCALE GENOMIC DNA]</scope>
    <source>
        <strain evidence="3 4">DSM 23229</strain>
    </source>
</reference>
<proteinExistence type="predicted"/>
<dbReference type="EMBL" id="RBIN01000011">
    <property type="protein sequence ID" value="RKQ95759.1"/>
    <property type="molecule type" value="Genomic_DNA"/>
</dbReference>
<dbReference type="AlphaFoldDB" id="A0A420WSU7"/>
<evidence type="ECO:0000313" key="3">
    <source>
        <dbReference type="EMBL" id="RKQ95759.1"/>
    </source>
</evidence>
<protein>
    <submittedName>
        <fullName evidence="3">AsmA protein</fullName>
    </submittedName>
</protein>
<dbReference type="Pfam" id="PF05170">
    <property type="entry name" value="AsmA"/>
    <property type="match status" value="1"/>
</dbReference>
<dbReference type="InterPro" id="IPR052894">
    <property type="entry name" value="AsmA-related"/>
</dbReference>
<feature type="compositionally biased region" description="Basic and acidic residues" evidence="1">
    <location>
        <begin position="137"/>
        <end position="149"/>
    </location>
</feature>